<dbReference type="InterPro" id="IPR056195">
    <property type="entry name" value="HTH_70"/>
</dbReference>
<reference evidence="3" key="1">
    <citation type="journal article" date="2019" name="Nat. Commun.">
        <title>The genome of broomcorn millet.</title>
        <authorList>
            <person name="Zou C."/>
            <person name="Miki D."/>
            <person name="Li D."/>
            <person name="Tang Q."/>
            <person name="Xiao L."/>
            <person name="Rajput S."/>
            <person name="Deng P."/>
            <person name="Jia W."/>
            <person name="Huang R."/>
            <person name="Zhang M."/>
            <person name="Sun Y."/>
            <person name="Hu J."/>
            <person name="Fu X."/>
            <person name="Schnable P.S."/>
            <person name="Li F."/>
            <person name="Zhang H."/>
            <person name="Feng B."/>
            <person name="Zhu X."/>
            <person name="Liu R."/>
            <person name="Schnable J.C."/>
            <person name="Zhu J.-K."/>
            <person name="Zhang H."/>
        </authorList>
    </citation>
    <scope>NUCLEOTIDE SEQUENCE [LARGE SCALE GENOMIC DNA]</scope>
</reference>
<name>A0A3L6PJN1_PANMI</name>
<dbReference type="OrthoDB" id="582313at2759"/>
<keyword evidence="3" id="KW-1185">Reference proteome</keyword>
<dbReference type="STRING" id="4540.A0A3L6PJN1"/>
<accession>A0A3L6PJN1</accession>
<evidence type="ECO:0000313" key="3">
    <source>
        <dbReference type="Proteomes" id="UP000275267"/>
    </source>
</evidence>
<dbReference type="EMBL" id="PQIB02000017">
    <property type="protein sequence ID" value="RLM58523.1"/>
    <property type="molecule type" value="Genomic_DNA"/>
</dbReference>
<evidence type="ECO:0000259" key="1">
    <source>
        <dbReference type="Pfam" id="PF23671"/>
    </source>
</evidence>
<dbReference type="AlphaFoldDB" id="A0A3L6PJN1"/>
<proteinExistence type="predicted"/>
<organism evidence="2 3">
    <name type="scientific">Panicum miliaceum</name>
    <name type="common">Proso millet</name>
    <name type="synonym">Broomcorn millet</name>
    <dbReference type="NCBI Taxonomy" id="4540"/>
    <lineage>
        <taxon>Eukaryota</taxon>
        <taxon>Viridiplantae</taxon>
        <taxon>Streptophyta</taxon>
        <taxon>Embryophyta</taxon>
        <taxon>Tracheophyta</taxon>
        <taxon>Spermatophyta</taxon>
        <taxon>Magnoliopsida</taxon>
        <taxon>Liliopsida</taxon>
        <taxon>Poales</taxon>
        <taxon>Poaceae</taxon>
        <taxon>PACMAD clade</taxon>
        <taxon>Panicoideae</taxon>
        <taxon>Panicodae</taxon>
        <taxon>Paniceae</taxon>
        <taxon>Panicinae</taxon>
        <taxon>Panicum</taxon>
        <taxon>Panicum sect. Panicum</taxon>
    </lineage>
</organism>
<dbReference type="Pfam" id="PF23671">
    <property type="entry name" value="HTH_70"/>
    <property type="match status" value="1"/>
</dbReference>
<evidence type="ECO:0000313" key="2">
    <source>
        <dbReference type="EMBL" id="RLM58523.1"/>
    </source>
</evidence>
<sequence>MVPLKEKRQVIELYVELVVEMTMQLGQSGNQSTVAINKLVNDNCGIPLENPTMDNMDMSLASLTGNSSMVCACTAVVTGRTSPDNSSPLGSGTGLQPCAEVLSWEVLAAFAGGAKNPNGYGSSSEFANMNNLAQAWSPFLYSAGQASSSQATTWTGQQMGASSSAALALEGAGSQMAWTGDQQGDFIPEQWMDIDDMQ</sequence>
<gene>
    <name evidence="2" type="ORF">C2845_PM18G04800</name>
</gene>
<dbReference type="Proteomes" id="UP000275267">
    <property type="component" value="Unassembled WGS sequence"/>
</dbReference>
<comment type="caution">
    <text evidence="2">The sequence shown here is derived from an EMBL/GenBank/DDBJ whole genome shotgun (WGS) entry which is preliminary data.</text>
</comment>
<protein>
    <submittedName>
        <fullName evidence="2">Protein REVEILLE 4-like</fullName>
    </submittedName>
</protein>
<feature type="domain" description="HTH 3-helical bundle" evidence="1">
    <location>
        <begin position="2"/>
        <end position="27"/>
    </location>
</feature>